<dbReference type="RefSeq" id="WP_176622238.1">
    <property type="nucleotide sequence ID" value="NZ_JABXXQ010000042.1"/>
</dbReference>
<comment type="caution">
    <text evidence="1">The sequence shown here is derived from an EMBL/GenBank/DDBJ whole genome shotgun (WGS) entry which is preliminary data.</text>
</comment>
<sequence>MSVWESFRHRAQTEGADIALRELHAKASTLAPDDGLRVDFATALKEADHPSEALDILAPAIAEGDFHVRFRALIERGICLLLLGREAEATSALVEAQAMDPGSDWPLWPRVDAAIGAGQPALALSLIEHVYPNVRPDGRARLARRHSEIRAESSYADMQPGWAGLHVPGSVPALARAGLVMMVKDEADIVTANLEHHYRLGFRCFCLLDNNSTDGTAALVTAFRDAHPDALVLLVHDPIVGYYQSAKIAAFQRTLLDYAAIDGRALEWMFFIDADEFIAYAGDDDAGAVARFEAALGDPAVGMIVMQWVNSATANIMQTLPEGDEMLSVFVRRPAQLRPAVPKIALRCALGLDPAMGNHFVENFDHPLDTMHVLAEDGWYMLHAPLRSLEHVKKKVINGGRAFKASKGLENHGGHWRERYIAYETRGEDVLSEILQTHIDSCI</sequence>
<dbReference type="AlphaFoldDB" id="A0A839UQH6"/>
<dbReference type="InterPro" id="IPR011990">
    <property type="entry name" value="TPR-like_helical_dom_sf"/>
</dbReference>
<dbReference type="GO" id="GO:0016740">
    <property type="term" value="F:transferase activity"/>
    <property type="evidence" value="ECO:0007669"/>
    <property type="project" value="UniProtKB-KW"/>
</dbReference>
<dbReference type="Pfam" id="PF13704">
    <property type="entry name" value="Glyco_tranf_2_4"/>
    <property type="match status" value="1"/>
</dbReference>
<keyword evidence="3" id="KW-1185">Reference proteome</keyword>
<proteinExistence type="predicted"/>
<dbReference type="SUPFAM" id="SSF53448">
    <property type="entry name" value="Nucleotide-diphospho-sugar transferases"/>
    <property type="match status" value="1"/>
</dbReference>
<evidence type="ECO:0000313" key="4">
    <source>
        <dbReference type="Proteomes" id="UP000565205"/>
    </source>
</evidence>
<dbReference type="InterPro" id="IPR029044">
    <property type="entry name" value="Nucleotide-diphossugar_trans"/>
</dbReference>
<reference evidence="1 3" key="2">
    <citation type="submission" date="2020-08" db="EMBL/GenBank/DDBJ databases">
        <title>Genomic Encyclopedia of Type Strains, Phase III (KMG-III): the genomes of soil and plant-associated and newly described type strains.</title>
        <authorList>
            <person name="Whitman W."/>
        </authorList>
    </citation>
    <scope>NUCLEOTIDE SEQUENCE [LARGE SCALE GENOMIC DNA]</scope>
    <source>
        <strain evidence="1 3">CECT 8088</strain>
    </source>
</reference>
<evidence type="ECO:0000313" key="2">
    <source>
        <dbReference type="EMBL" id="NVN29502.1"/>
    </source>
</evidence>
<dbReference type="Proteomes" id="UP000557688">
    <property type="component" value="Unassembled WGS sequence"/>
</dbReference>
<evidence type="ECO:0000313" key="1">
    <source>
        <dbReference type="EMBL" id="MBB3172438.1"/>
    </source>
</evidence>
<reference evidence="2 4" key="1">
    <citation type="submission" date="2020-06" db="EMBL/GenBank/DDBJ databases">
        <title>Description of novel acetic acid bacteria.</title>
        <authorList>
            <person name="Sombolestani A."/>
        </authorList>
    </citation>
    <scope>NUCLEOTIDE SEQUENCE [LARGE SCALE GENOMIC DNA]</scope>
    <source>
        <strain evidence="2 4">LMG 26838</strain>
    </source>
</reference>
<organism evidence="1 3">
    <name type="scientific">Endobacter medicaginis</name>
    <dbReference type="NCBI Taxonomy" id="1181271"/>
    <lineage>
        <taxon>Bacteria</taxon>
        <taxon>Pseudomonadati</taxon>
        <taxon>Pseudomonadota</taxon>
        <taxon>Alphaproteobacteria</taxon>
        <taxon>Acetobacterales</taxon>
        <taxon>Acetobacteraceae</taxon>
        <taxon>Endobacter</taxon>
    </lineage>
</organism>
<name>A0A839UQH6_9PROT</name>
<accession>A0A839UQH6</accession>
<dbReference type="EMBL" id="JABXXQ010000042">
    <property type="protein sequence ID" value="NVN29502.1"/>
    <property type="molecule type" value="Genomic_DNA"/>
</dbReference>
<gene>
    <name evidence="1" type="ORF">FHR90_000244</name>
    <name evidence="2" type="ORF">HUK83_04015</name>
</gene>
<dbReference type="SUPFAM" id="SSF48452">
    <property type="entry name" value="TPR-like"/>
    <property type="match status" value="1"/>
</dbReference>
<dbReference type="EMBL" id="JACHXV010000001">
    <property type="protein sequence ID" value="MBB3172438.1"/>
    <property type="molecule type" value="Genomic_DNA"/>
</dbReference>
<dbReference type="Proteomes" id="UP000565205">
    <property type="component" value="Unassembled WGS sequence"/>
</dbReference>
<protein>
    <submittedName>
        <fullName evidence="2">Glycosyltransferase family 2 protein</fullName>
    </submittedName>
</protein>
<keyword evidence="2" id="KW-0808">Transferase</keyword>
<evidence type="ECO:0000313" key="3">
    <source>
        <dbReference type="Proteomes" id="UP000557688"/>
    </source>
</evidence>